<dbReference type="OrthoDB" id="5125716at2"/>
<dbReference type="Proteomes" id="UP000244978">
    <property type="component" value="Unassembled WGS sequence"/>
</dbReference>
<accession>A0A2U1SXE9</accession>
<keyword evidence="3" id="KW-1185">Reference proteome</keyword>
<reference evidence="3" key="1">
    <citation type="submission" date="2018-04" db="EMBL/GenBank/DDBJ databases">
        <authorList>
            <person name="Liu S."/>
            <person name="Wang Z."/>
            <person name="Li J."/>
        </authorList>
    </citation>
    <scope>NUCLEOTIDE SEQUENCE [LARGE SCALE GENOMIC DNA]</scope>
    <source>
        <strain evidence="3">S1194</strain>
    </source>
</reference>
<dbReference type="KEGG" id="salc:C2138_04330"/>
<organism evidence="2 3">
    <name type="scientific">Homoserinimonas hongtaonis</name>
    <dbReference type="NCBI Taxonomy" id="2079791"/>
    <lineage>
        <taxon>Bacteria</taxon>
        <taxon>Bacillati</taxon>
        <taxon>Actinomycetota</taxon>
        <taxon>Actinomycetes</taxon>
        <taxon>Micrococcales</taxon>
        <taxon>Microbacteriaceae</taxon>
        <taxon>Homoserinimonas</taxon>
    </lineage>
</organism>
<feature type="transmembrane region" description="Helical" evidence="1">
    <location>
        <begin position="12"/>
        <end position="31"/>
    </location>
</feature>
<comment type="caution">
    <text evidence="2">The sequence shown here is derived from an EMBL/GenBank/DDBJ whole genome shotgun (WGS) entry which is preliminary data.</text>
</comment>
<feature type="transmembrane region" description="Helical" evidence="1">
    <location>
        <begin position="60"/>
        <end position="79"/>
    </location>
</feature>
<keyword evidence="1" id="KW-0812">Transmembrane</keyword>
<evidence type="ECO:0000256" key="1">
    <source>
        <dbReference type="SAM" id="Phobius"/>
    </source>
</evidence>
<keyword evidence="1" id="KW-0472">Membrane</keyword>
<dbReference type="RefSeq" id="WP_108515830.1">
    <property type="nucleotide sequence ID" value="NZ_CP026951.1"/>
</dbReference>
<feature type="transmembrane region" description="Helical" evidence="1">
    <location>
        <begin position="85"/>
        <end position="104"/>
    </location>
</feature>
<dbReference type="AlphaFoldDB" id="A0A2U1SXE9"/>
<name>A0A2U1SXE9_9MICO</name>
<feature type="transmembrane region" description="Helical" evidence="1">
    <location>
        <begin position="37"/>
        <end position="55"/>
    </location>
</feature>
<sequence>MATPASAEFTRPALAPGILGALVLFAGLALLDSDGYLFIRFGVCILAVICAVFAAQARQWWWLVPLAAIAVVWNPAWVLELHGQGWVAGQFIAAIVMIASGVLIKVRPSAS</sequence>
<evidence type="ECO:0000313" key="2">
    <source>
        <dbReference type="EMBL" id="PWB96276.1"/>
    </source>
</evidence>
<proteinExistence type="predicted"/>
<dbReference type="InterPro" id="IPR046548">
    <property type="entry name" value="DUF6804"/>
</dbReference>
<dbReference type="Pfam" id="PF20619">
    <property type="entry name" value="DUF6804"/>
    <property type="match status" value="1"/>
</dbReference>
<keyword evidence="1" id="KW-1133">Transmembrane helix</keyword>
<gene>
    <name evidence="2" type="ORF">DF220_13040</name>
</gene>
<dbReference type="EMBL" id="QEEX01000002">
    <property type="protein sequence ID" value="PWB96276.1"/>
    <property type="molecule type" value="Genomic_DNA"/>
</dbReference>
<protein>
    <submittedName>
        <fullName evidence="2">Uncharacterized protein</fullName>
    </submittedName>
</protein>
<evidence type="ECO:0000313" key="3">
    <source>
        <dbReference type="Proteomes" id="UP000244978"/>
    </source>
</evidence>